<dbReference type="InterPro" id="IPR022770">
    <property type="entry name" value="IucA/IucC-like_C"/>
</dbReference>
<evidence type="ECO:0000259" key="4">
    <source>
        <dbReference type="Pfam" id="PF06276"/>
    </source>
</evidence>
<feature type="domain" description="Aerobactin siderophore biosynthesis IucA/IucC N-terminal" evidence="3">
    <location>
        <begin position="200"/>
        <end position="318"/>
    </location>
</feature>
<reference evidence="5" key="1">
    <citation type="submission" date="2020-11" db="EMBL/GenBank/DDBJ databases">
        <title>Sequencing the genomes of 1000 actinobacteria strains.</title>
        <authorList>
            <person name="Klenk H.-P."/>
        </authorList>
    </citation>
    <scope>NUCLEOTIDE SEQUENCE</scope>
    <source>
        <strain evidence="5">DSM 45356</strain>
    </source>
</reference>
<feature type="domain" description="Aerobactin siderophore biosynthesis IucA/IucC-like C-terminal" evidence="4">
    <location>
        <begin position="335"/>
        <end position="453"/>
    </location>
</feature>
<dbReference type="PANTHER" id="PTHR34384">
    <property type="entry name" value="L-2,3-DIAMINOPROPANOATE--CITRATE LIGASE"/>
    <property type="match status" value="1"/>
</dbReference>
<evidence type="ECO:0000256" key="2">
    <source>
        <dbReference type="ARBA" id="ARBA00007832"/>
    </source>
</evidence>
<dbReference type="Proteomes" id="UP000622552">
    <property type="component" value="Unassembled WGS sequence"/>
</dbReference>
<name>A0A8J7GBE2_9ACTN</name>
<evidence type="ECO:0008006" key="7">
    <source>
        <dbReference type="Google" id="ProtNLM"/>
    </source>
</evidence>
<dbReference type="GO" id="GO:0016881">
    <property type="term" value="F:acid-amino acid ligase activity"/>
    <property type="evidence" value="ECO:0007669"/>
    <property type="project" value="UniProtKB-ARBA"/>
</dbReference>
<feature type="domain" description="Aerobactin siderophore biosynthesis IucA/IucC N-terminal" evidence="3">
    <location>
        <begin position="135"/>
        <end position="183"/>
    </location>
</feature>
<dbReference type="Gene3D" id="6.10.250.3370">
    <property type="match status" value="1"/>
</dbReference>
<protein>
    <recommendedName>
        <fullName evidence="7">Siderophore synthetase component</fullName>
    </recommendedName>
</protein>
<comment type="pathway">
    <text evidence="1">Siderophore biosynthesis.</text>
</comment>
<dbReference type="Gene3D" id="1.10.510.40">
    <property type="match status" value="1"/>
</dbReference>
<evidence type="ECO:0000259" key="3">
    <source>
        <dbReference type="Pfam" id="PF04183"/>
    </source>
</evidence>
<dbReference type="Pfam" id="PF04183">
    <property type="entry name" value="IucA_IucC"/>
    <property type="match status" value="2"/>
</dbReference>
<dbReference type="InterPro" id="IPR007310">
    <property type="entry name" value="Aerobactin_biosyn_IucA/IucC_N"/>
</dbReference>
<dbReference type="PANTHER" id="PTHR34384:SF5">
    <property type="entry name" value="L-2,3-DIAMINOPROPANOATE--CITRATE LIGASE"/>
    <property type="match status" value="1"/>
</dbReference>
<dbReference type="InterPro" id="IPR037455">
    <property type="entry name" value="LucA/IucC-like"/>
</dbReference>
<sequence>MSTPLVELAGARAAVLGRLWGALCREPVAQVVSRESVSGETVVTLADGRRLVGPAEAGLPFAVCPSGLTVTLGGVGYNDPERLAAGLGWPGRLRAELADSVANLALSRTAPPPRLPDLGGGTVREATPGWGPWDLVDVEARVVDGHPLHPLCRTRTGMSAAEQLRYAPEFSPVVDVDLVRVRAADWVGVGDWPWREGADYLLPVHPWQREHVWSGAVVAGSLRARPLMSLRTLVLDDGWHVKTAVSVQMTSAVRTVSAASVRNGPALSALVGSLTGLEVLAEPAAGSVGGDRARAAVLRAGPVVGAGESVAAVSALCAGPDPLVVALAGADPVGWVSALADAVLPPLLALLTMGVALEAHGQNTLVVLRDGRPVRGVYRDFGGVRVSPALLARHRVDCPPLFGDVGCDDPAVLRAKFASSALSTMFAEVVAVLARGTGVSARLLWWPVAQALSGHPGLVRGPWPMKALTAMRLASDPLEDVWAWVPSPVATL</sequence>
<proteinExistence type="inferred from homology"/>
<comment type="caution">
    <text evidence="5">The sequence shown here is derived from an EMBL/GenBank/DDBJ whole genome shotgun (WGS) entry which is preliminary data.</text>
</comment>
<dbReference type="GO" id="GO:0019290">
    <property type="term" value="P:siderophore biosynthetic process"/>
    <property type="evidence" value="ECO:0007669"/>
    <property type="project" value="InterPro"/>
</dbReference>
<evidence type="ECO:0000313" key="6">
    <source>
        <dbReference type="Proteomes" id="UP000622552"/>
    </source>
</evidence>
<keyword evidence="6" id="KW-1185">Reference proteome</keyword>
<gene>
    <name evidence="5" type="ORF">IW245_001548</name>
</gene>
<accession>A0A8J7GBE2</accession>
<dbReference type="EMBL" id="JADOUF010000001">
    <property type="protein sequence ID" value="MBG6135354.1"/>
    <property type="molecule type" value="Genomic_DNA"/>
</dbReference>
<evidence type="ECO:0000256" key="1">
    <source>
        <dbReference type="ARBA" id="ARBA00004924"/>
    </source>
</evidence>
<organism evidence="5 6">
    <name type="scientific">Longispora fulva</name>
    <dbReference type="NCBI Taxonomy" id="619741"/>
    <lineage>
        <taxon>Bacteria</taxon>
        <taxon>Bacillati</taxon>
        <taxon>Actinomycetota</taxon>
        <taxon>Actinomycetes</taxon>
        <taxon>Micromonosporales</taxon>
        <taxon>Micromonosporaceae</taxon>
        <taxon>Longispora</taxon>
    </lineage>
</organism>
<evidence type="ECO:0000313" key="5">
    <source>
        <dbReference type="EMBL" id="MBG6135354.1"/>
    </source>
</evidence>
<dbReference type="Pfam" id="PF06276">
    <property type="entry name" value="FhuF"/>
    <property type="match status" value="1"/>
</dbReference>
<dbReference type="AlphaFoldDB" id="A0A8J7GBE2"/>
<dbReference type="RefSeq" id="WP_197002470.1">
    <property type="nucleotide sequence ID" value="NZ_BONS01000003.1"/>
</dbReference>
<comment type="similarity">
    <text evidence="2">Belongs to the IucA/IucC family.</text>
</comment>